<accession>A0A286FZ91</accession>
<comment type="caution">
    <text evidence="4">Lacks conserved residue(s) required for the propagation of feature annotation.</text>
</comment>
<comment type="similarity">
    <text evidence="4">Belongs to the PNP synthase family.</text>
</comment>
<dbReference type="SUPFAM" id="SSF63892">
    <property type="entry name" value="Pyridoxine 5'-phosphate synthase"/>
    <property type="match status" value="1"/>
</dbReference>
<protein>
    <recommendedName>
        <fullName evidence="4 5">Pyridoxine 5'-phosphate synthase</fullName>
        <shortName evidence="4">PNP synthase</shortName>
        <ecNumber evidence="4 5">2.6.99.2</ecNumber>
    </recommendedName>
</protein>
<reference evidence="7" key="1">
    <citation type="submission" date="2017-09" db="EMBL/GenBank/DDBJ databases">
        <authorList>
            <person name="Varghese N."/>
            <person name="Submissions S."/>
        </authorList>
    </citation>
    <scope>NUCLEOTIDE SEQUENCE [LARGE SCALE GENOMIC DNA]</scope>
    <source>
        <strain evidence="7">DSM 29961</strain>
    </source>
</reference>
<dbReference type="Proteomes" id="UP000219452">
    <property type="component" value="Unassembled WGS sequence"/>
</dbReference>
<feature type="active site" description="Proton acceptor" evidence="4">
    <location>
        <position position="95"/>
    </location>
</feature>
<dbReference type="PANTHER" id="PTHR30456:SF0">
    <property type="entry name" value="PYRIDOXINE 5'-PHOSPHATE SYNTHASE"/>
    <property type="match status" value="1"/>
</dbReference>
<feature type="binding site" evidence="4">
    <location>
        <begin position="238"/>
        <end position="239"/>
    </location>
    <ligand>
        <name>3-amino-2-oxopropyl phosphate</name>
        <dbReference type="ChEBI" id="CHEBI:57279"/>
    </ligand>
</feature>
<feature type="site" description="Transition state stabilizer" evidence="4">
    <location>
        <position position="176"/>
    </location>
</feature>
<dbReference type="UniPathway" id="UPA00244">
    <property type="reaction ID" value="UER00313"/>
</dbReference>
<evidence type="ECO:0000313" key="7">
    <source>
        <dbReference type="Proteomes" id="UP000219452"/>
    </source>
</evidence>
<evidence type="ECO:0000256" key="4">
    <source>
        <dbReference type="HAMAP-Rule" id="MF_00279"/>
    </source>
</evidence>
<organism evidence="6 7">
    <name type="scientific">Spirosoma fluviale</name>
    <dbReference type="NCBI Taxonomy" id="1597977"/>
    <lineage>
        <taxon>Bacteria</taxon>
        <taxon>Pseudomonadati</taxon>
        <taxon>Bacteroidota</taxon>
        <taxon>Cytophagia</taxon>
        <taxon>Cytophagales</taxon>
        <taxon>Cytophagaceae</taxon>
        <taxon>Spirosoma</taxon>
    </lineage>
</organism>
<dbReference type="HAMAP" id="MF_00279">
    <property type="entry name" value="PdxJ"/>
    <property type="match status" value="1"/>
</dbReference>
<dbReference type="InterPro" id="IPR004569">
    <property type="entry name" value="PyrdxlP_synth_PdxJ"/>
</dbReference>
<dbReference type="FunFam" id="3.20.20.70:FF:000150">
    <property type="entry name" value="Pyridoxine 5'-phosphate synthase"/>
    <property type="match status" value="1"/>
</dbReference>
<feature type="binding site" evidence="4">
    <location>
        <position position="70"/>
    </location>
    <ligand>
        <name>1-deoxy-D-xylulose 5-phosphate</name>
        <dbReference type="ChEBI" id="CHEBI:57792"/>
    </ligand>
</feature>
<comment type="function">
    <text evidence="4">Catalyzes the complicated ring closure reaction between the two acyclic compounds 1-deoxy-D-xylulose-5-phosphate (DXP) and 3-amino-2-oxopropyl phosphate (1-amino-acetone-3-phosphate or AAP) to form pyridoxine 5'-phosphate (PNP) and inorganic phosphate.</text>
</comment>
<dbReference type="NCBIfam" id="TIGR00559">
    <property type="entry name" value="pdxJ"/>
    <property type="match status" value="1"/>
</dbReference>
<sequence length="272" mass="30711">MNHQRFSKVKKPVIVRCTLVIIHYPMTRLSVNINKIATIRNARGGNNPDLVKVALDCERFGAQGITVHPRPDERHIRYQDVLDLHEVVTTEFNIEGNPDERFIELVKRVKPAQVTLVPDAVDAITSNAGWDTIRHADHLRNLVDTFKADGIRVSIFVDADERMVEGAKAVGTDRIELYTEPYAAHYTENREAAVAPFVRAAQRAIELGLGLNAGHDLSLENLRFFDEQVPGLEEVSIGHALICDALYFGLENTIQMYLRCLNRRAAPQDLFY</sequence>
<evidence type="ECO:0000313" key="6">
    <source>
        <dbReference type="EMBL" id="SOD88597.1"/>
    </source>
</evidence>
<dbReference type="Pfam" id="PF03740">
    <property type="entry name" value="PdxJ"/>
    <property type="match status" value="1"/>
</dbReference>
<feature type="binding site" evidence="4">
    <location>
        <position position="43"/>
    </location>
    <ligand>
        <name>3-amino-2-oxopropyl phosphate</name>
        <dbReference type="ChEBI" id="CHEBI:57279"/>
    </ligand>
</feature>
<dbReference type="GO" id="GO:0008615">
    <property type="term" value="P:pyridoxine biosynthetic process"/>
    <property type="evidence" value="ECO:0007669"/>
    <property type="project" value="UniProtKB-UniRule"/>
</dbReference>
<keyword evidence="2 4" id="KW-0808">Transferase</keyword>
<dbReference type="InterPro" id="IPR013785">
    <property type="entry name" value="Aldolase_TIM"/>
</dbReference>
<feature type="binding site" evidence="4">
    <location>
        <position position="32"/>
    </location>
    <ligand>
        <name>3-amino-2-oxopropyl phosphate</name>
        <dbReference type="ChEBI" id="CHEBI:57279"/>
    </ligand>
</feature>
<feature type="binding site" evidence="4">
    <location>
        <position position="216"/>
    </location>
    <ligand>
        <name>3-amino-2-oxopropyl phosphate</name>
        <dbReference type="ChEBI" id="CHEBI:57279"/>
    </ligand>
</feature>
<evidence type="ECO:0000256" key="1">
    <source>
        <dbReference type="ARBA" id="ARBA00022490"/>
    </source>
</evidence>
<feature type="binding site" evidence="4">
    <location>
        <position position="125"/>
    </location>
    <ligand>
        <name>1-deoxy-D-xylulose 5-phosphate</name>
        <dbReference type="ChEBI" id="CHEBI:57792"/>
    </ligand>
</feature>
<keyword evidence="1 4" id="KW-0963">Cytoplasm</keyword>
<dbReference type="NCBIfam" id="NF003626">
    <property type="entry name" value="PRK05265.1-4"/>
    <property type="match status" value="1"/>
</dbReference>
<dbReference type="CDD" id="cd00003">
    <property type="entry name" value="PNPsynthase"/>
    <property type="match status" value="1"/>
</dbReference>
<gene>
    <name evidence="4" type="primary">pdxJ</name>
    <name evidence="6" type="ORF">SAMN06269250_2747</name>
</gene>
<comment type="catalytic activity">
    <reaction evidence="4">
        <text>3-amino-2-oxopropyl phosphate + 1-deoxy-D-xylulose 5-phosphate = pyridoxine 5'-phosphate + phosphate + 2 H2O + H(+)</text>
        <dbReference type="Rhea" id="RHEA:15265"/>
        <dbReference type="ChEBI" id="CHEBI:15377"/>
        <dbReference type="ChEBI" id="CHEBI:15378"/>
        <dbReference type="ChEBI" id="CHEBI:43474"/>
        <dbReference type="ChEBI" id="CHEBI:57279"/>
        <dbReference type="ChEBI" id="CHEBI:57792"/>
        <dbReference type="ChEBI" id="CHEBI:58589"/>
        <dbReference type="EC" id="2.6.99.2"/>
    </reaction>
</comment>
<keyword evidence="7" id="KW-1185">Reference proteome</keyword>
<feature type="active site" description="Proton donor" evidence="4">
    <location>
        <position position="215"/>
    </location>
</feature>
<dbReference type="NCBIfam" id="NF003625">
    <property type="entry name" value="PRK05265.1-3"/>
    <property type="match status" value="1"/>
</dbReference>
<evidence type="ECO:0000256" key="5">
    <source>
        <dbReference type="NCBIfam" id="TIGR00559"/>
    </source>
</evidence>
<dbReference type="GO" id="GO:0005829">
    <property type="term" value="C:cytosol"/>
    <property type="evidence" value="ECO:0007669"/>
    <property type="project" value="TreeGrafter"/>
</dbReference>
<dbReference type="Gene3D" id="3.20.20.70">
    <property type="entry name" value="Aldolase class I"/>
    <property type="match status" value="1"/>
</dbReference>
<dbReference type="EMBL" id="OCNH01000002">
    <property type="protein sequence ID" value="SOD88597.1"/>
    <property type="molecule type" value="Genomic_DNA"/>
</dbReference>
<dbReference type="AlphaFoldDB" id="A0A286FZ91"/>
<evidence type="ECO:0000256" key="3">
    <source>
        <dbReference type="ARBA" id="ARBA00023096"/>
    </source>
</evidence>
<dbReference type="InterPro" id="IPR036130">
    <property type="entry name" value="Pyridoxine-5'_phos_synth"/>
</dbReference>
<feature type="binding site" evidence="4">
    <location>
        <position position="75"/>
    </location>
    <ligand>
        <name>1-deoxy-D-xylulose 5-phosphate</name>
        <dbReference type="ChEBI" id="CHEBI:57792"/>
    </ligand>
</feature>
<proteinExistence type="inferred from homology"/>
<comment type="subunit">
    <text evidence="4">Homooctamer; tetramer of dimers.</text>
</comment>
<keyword evidence="3 4" id="KW-0664">Pyridoxine biosynthesis</keyword>
<comment type="subcellular location">
    <subcellularLocation>
        <location evidence="4">Cytoplasm</location>
    </subcellularLocation>
</comment>
<dbReference type="PANTHER" id="PTHR30456">
    <property type="entry name" value="PYRIDOXINE 5'-PHOSPHATE SYNTHASE"/>
    <property type="match status" value="1"/>
</dbReference>
<evidence type="ECO:0000256" key="2">
    <source>
        <dbReference type="ARBA" id="ARBA00022679"/>
    </source>
</evidence>
<dbReference type="EC" id="2.6.99.2" evidence="4 5"/>
<name>A0A286FZ91_9BACT</name>
<comment type="pathway">
    <text evidence="4">Cofactor biosynthesis; pyridoxine 5'-phosphate biosynthesis; pyridoxine 5'-phosphate from D-erythrose 4-phosphate: step 5/5.</text>
</comment>
<dbReference type="GO" id="GO:0033856">
    <property type="term" value="F:pyridoxine 5'-phosphate synthase activity"/>
    <property type="evidence" value="ECO:0007669"/>
    <property type="project" value="UniProtKB-UniRule"/>
</dbReference>
<feature type="active site" description="Proton acceptor" evidence="4">
    <location>
        <position position="68"/>
    </location>
</feature>